<keyword evidence="3 4" id="KW-0862">Zinc</keyword>
<reference evidence="7" key="1">
    <citation type="submission" date="2020-03" db="EMBL/GenBank/DDBJ databases">
        <title>Transcriptomic Profiling of the Digestive Tract of the Rat Flea, Xenopsylla cheopis, Following Blood Feeding and Infection with Yersinia pestis.</title>
        <authorList>
            <person name="Bland D.M."/>
            <person name="Martens C.A."/>
            <person name="Virtaneva K."/>
            <person name="Kanakabandi K."/>
            <person name="Long D."/>
            <person name="Rosenke R."/>
            <person name="Saturday G.A."/>
            <person name="Hoyt F.H."/>
            <person name="Bruno D.P."/>
            <person name="Ribeiro J.M.C."/>
            <person name="Hinnebusch J."/>
        </authorList>
    </citation>
    <scope>NUCLEOTIDE SEQUENCE</scope>
</reference>
<feature type="region of interest" description="Disordered" evidence="5">
    <location>
        <begin position="1"/>
        <end position="36"/>
    </location>
</feature>
<evidence type="ECO:0000256" key="5">
    <source>
        <dbReference type="SAM" id="MobiDB-lite"/>
    </source>
</evidence>
<evidence type="ECO:0000313" key="7">
    <source>
        <dbReference type="EMBL" id="NOV46002.1"/>
    </source>
</evidence>
<dbReference type="InterPro" id="IPR036855">
    <property type="entry name" value="Znf_CCCH_sf"/>
</dbReference>
<keyword evidence="2 4" id="KW-0863">Zinc-finger</keyword>
<protein>
    <recommendedName>
        <fullName evidence="6">C3H1-type domain-containing protein</fullName>
    </recommendedName>
</protein>
<dbReference type="GO" id="GO:0008270">
    <property type="term" value="F:zinc ion binding"/>
    <property type="evidence" value="ECO:0007669"/>
    <property type="project" value="UniProtKB-KW"/>
</dbReference>
<evidence type="ECO:0000256" key="1">
    <source>
        <dbReference type="ARBA" id="ARBA00022723"/>
    </source>
</evidence>
<feature type="zinc finger region" description="C3H1-type" evidence="4">
    <location>
        <begin position="88"/>
        <end position="115"/>
    </location>
</feature>
<dbReference type="InterPro" id="IPR041367">
    <property type="entry name" value="Znf-CCCH_4"/>
</dbReference>
<feature type="compositionally biased region" description="Basic and acidic residues" evidence="5">
    <location>
        <begin position="26"/>
        <end position="36"/>
    </location>
</feature>
<evidence type="ECO:0000259" key="6">
    <source>
        <dbReference type="PROSITE" id="PS50103"/>
    </source>
</evidence>
<evidence type="ECO:0000256" key="2">
    <source>
        <dbReference type="ARBA" id="ARBA00022771"/>
    </source>
</evidence>
<dbReference type="PROSITE" id="PS50103">
    <property type="entry name" value="ZF_C3H1"/>
    <property type="match status" value="1"/>
</dbReference>
<proteinExistence type="predicted"/>
<evidence type="ECO:0000256" key="4">
    <source>
        <dbReference type="PROSITE-ProRule" id="PRU00723"/>
    </source>
</evidence>
<dbReference type="InterPro" id="IPR000571">
    <property type="entry name" value="Znf_CCCH"/>
</dbReference>
<dbReference type="EMBL" id="GIIL01002276">
    <property type="protein sequence ID" value="NOV46002.1"/>
    <property type="molecule type" value="Transcribed_RNA"/>
</dbReference>
<sequence>MTSLVANYGSSSSSSNSESEEFEEAPECKEKETQEVSKLPKPDFMTFISSTGKCSVFSNAFTQEELAKKAILEKHVKMVSTPDKTRTINGKNICWNYRKGRCRFGHTCKFAHDSDIRHTEEELKEMNKIQSTVLCESSDALAPPKNIIKDSVIKKKKRPGLTQSLIPSKKVMKLYAAHK</sequence>
<keyword evidence="1 4" id="KW-0479">Metal-binding</keyword>
<dbReference type="Pfam" id="PF18044">
    <property type="entry name" value="zf-CCCH_4"/>
    <property type="match status" value="1"/>
</dbReference>
<dbReference type="AlphaFoldDB" id="A0A6M2DI71"/>
<feature type="domain" description="C3H1-type" evidence="6">
    <location>
        <begin position="88"/>
        <end position="115"/>
    </location>
</feature>
<evidence type="ECO:0000256" key="3">
    <source>
        <dbReference type="ARBA" id="ARBA00022833"/>
    </source>
</evidence>
<dbReference type="Gene3D" id="4.10.1000.10">
    <property type="entry name" value="Zinc finger, CCCH-type"/>
    <property type="match status" value="1"/>
</dbReference>
<dbReference type="SUPFAM" id="SSF90229">
    <property type="entry name" value="CCCH zinc finger"/>
    <property type="match status" value="1"/>
</dbReference>
<name>A0A6M2DI71_XENCH</name>
<accession>A0A6M2DI71</accession>
<organism evidence="7">
    <name type="scientific">Xenopsylla cheopis</name>
    <name type="common">Oriental rat flea</name>
    <name type="synonym">Pulex cheopis</name>
    <dbReference type="NCBI Taxonomy" id="163159"/>
    <lineage>
        <taxon>Eukaryota</taxon>
        <taxon>Metazoa</taxon>
        <taxon>Ecdysozoa</taxon>
        <taxon>Arthropoda</taxon>
        <taxon>Hexapoda</taxon>
        <taxon>Insecta</taxon>
        <taxon>Pterygota</taxon>
        <taxon>Neoptera</taxon>
        <taxon>Endopterygota</taxon>
        <taxon>Siphonaptera</taxon>
        <taxon>Pulicidae</taxon>
        <taxon>Xenopsyllinae</taxon>
        <taxon>Xenopsylla</taxon>
    </lineage>
</organism>